<feature type="compositionally biased region" description="Low complexity" evidence="1">
    <location>
        <begin position="25"/>
        <end position="35"/>
    </location>
</feature>
<dbReference type="Pfam" id="PF14493">
    <property type="entry name" value="HTH_40"/>
    <property type="match status" value="1"/>
</dbReference>
<feature type="compositionally biased region" description="Basic residues" evidence="1">
    <location>
        <begin position="260"/>
        <end position="271"/>
    </location>
</feature>
<reference evidence="3" key="1">
    <citation type="submission" date="2023-01" db="EMBL/GenBank/DDBJ databases">
        <title>Metagenome sequencing of chrysophaentin producing Chrysophaeum taylorii.</title>
        <authorList>
            <person name="Davison J."/>
            <person name="Bewley C."/>
        </authorList>
    </citation>
    <scope>NUCLEOTIDE SEQUENCE</scope>
    <source>
        <strain evidence="3">NIES-1699</strain>
    </source>
</reference>
<feature type="compositionally biased region" description="Polar residues" evidence="1">
    <location>
        <begin position="1"/>
        <end position="20"/>
    </location>
</feature>
<dbReference type="InterPro" id="IPR029491">
    <property type="entry name" value="Helicase_HTH"/>
</dbReference>
<dbReference type="Proteomes" id="UP001230188">
    <property type="component" value="Unassembled WGS sequence"/>
</dbReference>
<feature type="region of interest" description="Disordered" evidence="1">
    <location>
        <begin position="385"/>
        <end position="406"/>
    </location>
</feature>
<dbReference type="EMBL" id="JAQMWT010000037">
    <property type="protein sequence ID" value="KAJ8613012.1"/>
    <property type="molecule type" value="Genomic_DNA"/>
</dbReference>
<protein>
    <recommendedName>
        <fullName evidence="2">Helicase Helix-turn-helix domain-containing protein</fullName>
    </recommendedName>
</protein>
<gene>
    <name evidence="3" type="ORF">CTAYLR_004061</name>
</gene>
<proteinExistence type="predicted"/>
<name>A0AAD7UMQ7_9STRA</name>
<keyword evidence="4" id="KW-1185">Reference proteome</keyword>
<organism evidence="3 4">
    <name type="scientific">Chrysophaeum taylorii</name>
    <dbReference type="NCBI Taxonomy" id="2483200"/>
    <lineage>
        <taxon>Eukaryota</taxon>
        <taxon>Sar</taxon>
        <taxon>Stramenopiles</taxon>
        <taxon>Ochrophyta</taxon>
        <taxon>Pelagophyceae</taxon>
        <taxon>Pelagomonadales</taxon>
        <taxon>Pelagomonadaceae</taxon>
        <taxon>Chrysophaeum</taxon>
    </lineage>
</organism>
<comment type="caution">
    <text evidence="3">The sequence shown here is derived from an EMBL/GenBank/DDBJ whole genome shotgun (WGS) entry which is preliminary data.</text>
</comment>
<evidence type="ECO:0000256" key="1">
    <source>
        <dbReference type="SAM" id="MobiDB-lite"/>
    </source>
</evidence>
<evidence type="ECO:0000313" key="3">
    <source>
        <dbReference type="EMBL" id="KAJ8613012.1"/>
    </source>
</evidence>
<feature type="region of interest" description="Disordered" evidence="1">
    <location>
        <begin position="1"/>
        <end position="76"/>
    </location>
</feature>
<feature type="region of interest" description="Disordered" evidence="1">
    <location>
        <begin position="238"/>
        <end position="271"/>
    </location>
</feature>
<feature type="domain" description="Helicase Helix-turn-helix" evidence="2">
    <location>
        <begin position="287"/>
        <end position="374"/>
    </location>
</feature>
<dbReference type="AlphaFoldDB" id="A0AAD7UMQ7"/>
<evidence type="ECO:0000313" key="4">
    <source>
        <dbReference type="Proteomes" id="UP001230188"/>
    </source>
</evidence>
<accession>A0AAD7UMQ7</accession>
<sequence length="414" mass="44741">MESASSLTSGRAVENGTQQEEGVATTTQQSNTSSSVPDADTQRSATTAVVDPYATESGSESEEEDSAPPPPPRLQMSATRFNARKPALRQSRKVHIVADDATSAKARAKLELACFAQTGRWARHKFVLGLAARAVGGRVEVELAAHDDDFVFRVGFPHLNKILTSRRVLKVGTKDAFDFIHQRLDVVVWPTLDVLDLAQADSIEVAVDATLDASLSNASVAYAAFRIFAALQKRASADSDAPSDNKRPSSSPPRAPISDKKHKTTPPAKHRPHLVAALETARKLQPSKQAVYDMFFVRKLTIDEICAERGNKKSTVLGYLTEAITAGHAYDWSVLEPLIPDSDLILRASQDDGASLGSLKKQLPGAEWWQLHLIRAHRVRVAAAAATAATTPKPHDSPPASPHGEVGEIKVFFV</sequence>
<evidence type="ECO:0000259" key="2">
    <source>
        <dbReference type="Pfam" id="PF14493"/>
    </source>
</evidence>